<organism evidence="18 19">
    <name type="scientific">Sphingomonas cremea</name>
    <dbReference type="NCBI Taxonomy" id="2904799"/>
    <lineage>
        <taxon>Bacteria</taxon>
        <taxon>Pseudomonadati</taxon>
        <taxon>Pseudomonadota</taxon>
        <taxon>Alphaproteobacteria</taxon>
        <taxon>Sphingomonadales</taxon>
        <taxon>Sphingomonadaceae</taxon>
        <taxon>Sphingomonas</taxon>
    </lineage>
</organism>
<keyword evidence="19" id="KW-1185">Reference proteome</keyword>
<dbReference type="Pfam" id="PF13396">
    <property type="entry name" value="PLDc_N"/>
    <property type="match status" value="1"/>
</dbReference>
<evidence type="ECO:0000256" key="2">
    <source>
        <dbReference type="ARBA" id="ARBA00004613"/>
    </source>
</evidence>
<keyword evidence="14" id="KW-1208">Phospholipid metabolism</keyword>
<evidence type="ECO:0000256" key="16">
    <source>
        <dbReference type="SAM" id="Phobius"/>
    </source>
</evidence>
<evidence type="ECO:0000256" key="9">
    <source>
        <dbReference type="ARBA" id="ARBA00022737"/>
    </source>
</evidence>
<keyword evidence="6" id="KW-0964">Secreted</keyword>
<feature type="domain" description="PLD phosphodiesterase" evidence="17">
    <location>
        <begin position="214"/>
        <end position="241"/>
    </location>
</feature>
<reference evidence="18" key="1">
    <citation type="submission" date="2022-01" db="EMBL/GenBank/DDBJ databases">
        <authorList>
            <person name="Jo J.-H."/>
            <person name="Im W.-T."/>
        </authorList>
    </citation>
    <scope>NUCLEOTIDE SEQUENCE</scope>
    <source>
        <strain evidence="18">G124</strain>
    </source>
</reference>
<keyword evidence="8 16" id="KW-0812">Transmembrane</keyword>
<dbReference type="PANTHER" id="PTHR21248">
    <property type="entry name" value="CARDIOLIPIN SYNTHASE"/>
    <property type="match status" value="1"/>
</dbReference>
<name>A0A9X1QMD1_9SPHN</name>
<accession>A0A9X1QMD1</accession>
<dbReference type="SMART" id="SM00155">
    <property type="entry name" value="PLDc"/>
    <property type="match status" value="2"/>
</dbReference>
<evidence type="ECO:0000256" key="3">
    <source>
        <dbReference type="ARBA" id="ARBA00004651"/>
    </source>
</evidence>
<sequence length="480" mass="52203">MQPFQAIVTGLILIAEIAVLMRAILRPNREPASRLAWVIVILVVPIIGLIAYLLLGEARISYSRRQKGREIDASLPRPAADAASVKALANGAYVSPFALAHSINGLGPTGRNSALLAADSNAAIDAMVEDIDAASSSVHLCTYIWLGDGNGCKIKDACIRAAGRGVAVRALADALGSRQFIRSVHWQELANAGVDVRVALPVGNPLWTWIRGRVDLRNHRKLLIVDNRIAWCGSQNVADPEFRVKPHYAPWVDIMTRWVGPAARHCQFLFVSDWMGEGGCDISGLLSEPWPAEAPDSGTIVAQVLGTGPTIDFDAMPSCFAELIHSARRELVITTPYFVPDEQVLYALTSAARRGVDTTLALPKRNDSRIVAATCRSYYGDLIDAGVKVLEYRCGLLHAKTMVVDRSVGLIGSANLDRRSFELNFENNILFADPAFAEVIRARQDEFIAQSDLVTAEVIADFSLAARLWQNGMAMLSPIL</sequence>
<dbReference type="GO" id="GO:0005886">
    <property type="term" value="C:plasma membrane"/>
    <property type="evidence" value="ECO:0007669"/>
    <property type="project" value="UniProtKB-SubCell"/>
</dbReference>
<evidence type="ECO:0000256" key="11">
    <source>
        <dbReference type="ARBA" id="ARBA00023098"/>
    </source>
</evidence>
<proteinExistence type="predicted"/>
<evidence type="ECO:0000256" key="10">
    <source>
        <dbReference type="ARBA" id="ARBA00022989"/>
    </source>
</evidence>
<dbReference type="CDD" id="cd09158">
    <property type="entry name" value="PLDc_EcCLS_like_2"/>
    <property type="match status" value="1"/>
</dbReference>
<dbReference type="PANTHER" id="PTHR21248:SF22">
    <property type="entry name" value="PHOSPHOLIPASE D"/>
    <property type="match status" value="1"/>
</dbReference>
<keyword evidence="7" id="KW-0808">Transferase</keyword>
<protein>
    <recommendedName>
        <fullName evidence="15">Cardiolipin synthase</fullName>
        <ecNumber evidence="15">2.7.8.-</ecNumber>
    </recommendedName>
</protein>
<dbReference type="InterPro" id="IPR025202">
    <property type="entry name" value="PLD-like_dom"/>
</dbReference>
<comment type="caution">
    <text evidence="18">The sequence shown here is derived from an EMBL/GenBank/DDBJ whole genome shotgun (WGS) entry which is preliminary data.</text>
</comment>
<dbReference type="InterPro" id="IPR001736">
    <property type="entry name" value="PLipase_D/transphosphatidylase"/>
</dbReference>
<dbReference type="Proteomes" id="UP001139410">
    <property type="component" value="Unassembled WGS sequence"/>
</dbReference>
<evidence type="ECO:0000256" key="4">
    <source>
        <dbReference type="ARBA" id="ARBA00022475"/>
    </source>
</evidence>
<dbReference type="PROSITE" id="PS50035">
    <property type="entry name" value="PLD"/>
    <property type="match status" value="2"/>
</dbReference>
<evidence type="ECO:0000256" key="6">
    <source>
        <dbReference type="ARBA" id="ARBA00022525"/>
    </source>
</evidence>
<dbReference type="InterPro" id="IPR022924">
    <property type="entry name" value="Cardiolipin_synthase"/>
</dbReference>
<evidence type="ECO:0000256" key="1">
    <source>
        <dbReference type="ARBA" id="ARBA00003145"/>
    </source>
</evidence>
<dbReference type="Pfam" id="PF13091">
    <property type="entry name" value="PLDc_2"/>
    <property type="match status" value="2"/>
</dbReference>
<evidence type="ECO:0000313" key="18">
    <source>
        <dbReference type="EMBL" id="MCF2514024.1"/>
    </source>
</evidence>
<dbReference type="GO" id="GO:0032049">
    <property type="term" value="P:cardiolipin biosynthetic process"/>
    <property type="evidence" value="ECO:0007669"/>
    <property type="project" value="UniProtKB-UniRule"/>
</dbReference>
<evidence type="ECO:0000256" key="8">
    <source>
        <dbReference type="ARBA" id="ARBA00022692"/>
    </source>
</evidence>
<dbReference type="Gene3D" id="3.30.870.10">
    <property type="entry name" value="Endonuclease Chain A"/>
    <property type="match status" value="2"/>
</dbReference>
<dbReference type="RefSeq" id="WP_235066509.1">
    <property type="nucleotide sequence ID" value="NZ_JAKFGM010000001.1"/>
</dbReference>
<evidence type="ECO:0000256" key="5">
    <source>
        <dbReference type="ARBA" id="ARBA00022516"/>
    </source>
</evidence>
<gene>
    <name evidence="18" type="primary">cls</name>
    <name evidence="18" type="ORF">LVY65_02925</name>
</gene>
<comment type="function">
    <text evidence="1">Could be a virulence factor.</text>
</comment>
<feature type="transmembrane region" description="Helical" evidence="16">
    <location>
        <begin position="6"/>
        <end position="25"/>
    </location>
</feature>
<dbReference type="EC" id="2.7.8.-" evidence="15"/>
<keyword evidence="5" id="KW-0444">Lipid biosynthesis</keyword>
<keyword evidence="13" id="KW-0594">Phospholipid biosynthesis</keyword>
<evidence type="ECO:0000256" key="12">
    <source>
        <dbReference type="ARBA" id="ARBA00023136"/>
    </source>
</evidence>
<keyword evidence="12 16" id="KW-0472">Membrane</keyword>
<evidence type="ECO:0000259" key="17">
    <source>
        <dbReference type="PROSITE" id="PS50035"/>
    </source>
</evidence>
<evidence type="ECO:0000256" key="14">
    <source>
        <dbReference type="ARBA" id="ARBA00023264"/>
    </source>
</evidence>
<keyword evidence="11" id="KW-0443">Lipid metabolism</keyword>
<dbReference type="NCBIfam" id="TIGR04265">
    <property type="entry name" value="bac_cardiolipin"/>
    <property type="match status" value="1"/>
</dbReference>
<keyword evidence="9" id="KW-0677">Repeat</keyword>
<evidence type="ECO:0000256" key="15">
    <source>
        <dbReference type="NCBIfam" id="TIGR04265"/>
    </source>
</evidence>
<feature type="domain" description="PLD phosphodiesterase" evidence="17">
    <location>
        <begin position="393"/>
        <end position="420"/>
    </location>
</feature>
<dbReference type="SUPFAM" id="SSF56024">
    <property type="entry name" value="Phospholipase D/nuclease"/>
    <property type="match status" value="2"/>
</dbReference>
<evidence type="ECO:0000256" key="13">
    <source>
        <dbReference type="ARBA" id="ARBA00023209"/>
    </source>
</evidence>
<evidence type="ECO:0000313" key="19">
    <source>
        <dbReference type="Proteomes" id="UP001139410"/>
    </source>
</evidence>
<keyword evidence="4" id="KW-1003">Cell membrane</keyword>
<dbReference type="EMBL" id="JAKFGM010000001">
    <property type="protein sequence ID" value="MCF2514024.1"/>
    <property type="molecule type" value="Genomic_DNA"/>
</dbReference>
<dbReference type="AlphaFoldDB" id="A0A9X1QMD1"/>
<feature type="transmembrane region" description="Helical" evidence="16">
    <location>
        <begin position="37"/>
        <end position="55"/>
    </location>
</feature>
<comment type="subcellular location">
    <subcellularLocation>
        <location evidence="3">Cell membrane</location>
        <topology evidence="3">Multi-pass membrane protein</topology>
    </subcellularLocation>
    <subcellularLocation>
        <location evidence="2">Secreted</location>
    </subcellularLocation>
</comment>
<keyword evidence="10 16" id="KW-1133">Transmembrane helix</keyword>
<dbReference type="GO" id="GO:0008808">
    <property type="term" value="F:cardiolipin synthase activity"/>
    <property type="evidence" value="ECO:0007669"/>
    <property type="project" value="UniProtKB-UniRule"/>
</dbReference>
<evidence type="ECO:0000256" key="7">
    <source>
        <dbReference type="ARBA" id="ARBA00022679"/>
    </source>
</evidence>
<dbReference type="GO" id="GO:0005576">
    <property type="term" value="C:extracellular region"/>
    <property type="evidence" value="ECO:0007669"/>
    <property type="project" value="UniProtKB-SubCell"/>
</dbReference>
<dbReference type="InterPro" id="IPR027379">
    <property type="entry name" value="CLS_N"/>
</dbReference>